<organism evidence="1 2">
    <name type="scientific">Caballeronia fortuita</name>
    <dbReference type="NCBI Taxonomy" id="1777138"/>
    <lineage>
        <taxon>Bacteria</taxon>
        <taxon>Pseudomonadati</taxon>
        <taxon>Pseudomonadota</taxon>
        <taxon>Betaproteobacteria</taxon>
        <taxon>Burkholderiales</taxon>
        <taxon>Burkholderiaceae</taxon>
        <taxon>Caballeronia</taxon>
    </lineage>
</organism>
<dbReference type="RefSeq" id="WP_061136861.1">
    <property type="nucleotide sequence ID" value="NZ_FCNX02000013.1"/>
</dbReference>
<dbReference type="EMBL" id="FCNX02000013">
    <property type="protein sequence ID" value="SAK88303.1"/>
    <property type="molecule type" value="Genomic_DNA"/>
</dbReference>
<comment type="caution">
    <text evidence="1">The sequence shown here is derived from an EMBL/GenBank/DDBJ whole genome shotgun (WGS) entry which is preliminary data.</text>
</comment>
<evidence type="ECO:0000313" key="2">
    <source>
        <dbReference type="Proteomes" id="UP000054903"/>
    </source>
</evidence>
<gene>
    <name evidence="1" type="ORF">AWB77_04770</name>
</gene>
<dbReference type="Proteomes" id="UP000054903">
    <property type="component" value="Unassembled WGS sequence"/>
</dbReference>
<evidence type="ECO:0000313" key="1">
    <source>
        <dbReference type="EMBL" id="SAK88303.1"/>
    </source>
</evidence>
<protein>
    <submittedName>
        <fullName evidence="1">Uncharacterized protein</fullName>
    </submittedName>
</protein>
<reference evidence="1" key="1">
    <citation type="submission" date="2016-01" db="EMBL/GenBank/DDBJ databases">
        <authorList>
            <person name="Peeters C."/>
        </authorList>
    </citation>
    <scope>NUCLEOTIDE SEQUENCE</scope>
    <source>
        <strain evidence="1">LMG 29320</strain>
    </source>
</reference>
<name>A0A158D1C3_9BURK</name>
<dbReference type="OrthoDB" id="9114548at2"/>
<dbReference type="STRING" id="1777138.AWB77_04770"/>
<proteinExistence type="predicted"/>
<accession>A0A158D1C3</accession>
<sequence>MTVFVQFADSTEKRIVSVFGCEQDPSVWPNQGQVGDDDPRLEAFQNGLPDQFDVSSLLGGGGANEVLIGGYNPVSKRD</sequence>
<keyword evidence="2" id="KW-1185">Reference proteome</keyword>
<dbReference type="AlphaFoldDB" id="A0A158D1C3"/>